<sequence length="356" mass="39409">MAEPGWRVIEIGLYRYYGEQMKVMFTGSVGPNKDTVVVVDDIFVTLEKCSPRIAVECHFENTTCLWMNDPDGLQWFASDTSTGHILNGPADDLTIEHYAIFEIVPHHQPGAVGRLVSPTVTRSGFSTFMCFSFAYSNCLPAKINSAIALSAMAQLFRPQLGAIAEVEPADATPQPPFIQPLATTTPPLYGSDSLACDFEDASHPLCDFELDDMGSWTRVNASNPPSIYNPMADNTFKNSSGHYIVAENSKAVNHDVAVQLRTPVLNSTTDYCITFFLHHVGDKPPPVIVNAELWDRPDHVELLRRNYPLQDMWVLVEREVPVGVMDGPFIITINAMLKEDQDGDASIDDLKESVVL</sequence>
<protein>
    <submittedName>
        <fullName evidence="2">MAM and LDL-receptor class A domain-containing protein 1</fullName>
    </submittedName>
</protein>
<proteinExistence type="predicted"/>
<organism evidence="2 3">
    <name type="scientific">Portunus trituberculatus</name>
    <name type="common">Swimming crab</name>
    <name type="synonym">Neptunus trituberculatus</name>
    <dbReference type="NCBI Taxonomy" id="210409"/>
    <lineage>
        <taxon>Eukaryota</taxon>
        <taxon>Metazoa</taxon>
        <taxon>Ecdysozoa</taxon>
        <taxon>Arthropoda</taxon>
        <taxon>Crustacea</taxon>
        <taxon>Multicrustacea</taxon>
        <taxon>Malacostraca</taxon>
        <taxon>Eumalacostraca</taxon>
        <taxon>Eucarida</taxon>
        <taxon>Decapoda</taxon>
        <taxon>Pleocyemata</taxon>
        <taxon>Brachyura</taxon>
        <taxon>Eubrachyura</taxon>
        <taxon>Portunoidea</taxon>
        <taxon>Portunidae</taxon>
        <taxon>Portuninae</taxon>
        <taxon>Portunus</taxon>
    </lineage>
</organism>
<accession>A0A5B7GKD7</accession>
<dbReference type="Pfam" id="PF00629">
    <property type="entry name" value="MAM"/>
    <property type="match status" value="2"/>
</dbReference>
<feature type="domain" description="MAM" evidence="1">
    <location>
        <begin position="194"/>
        <end position="350"/>
    </location>
</feature>
<feature type="domain" description="MAM" evidence="1">
    <location>
        <begin position="1"/>
        <end position="51"/>
    </location>
</feature>
<keyword evidence="3" id="KW-1185">Reference proteome</keyword>
<evidence type="ECO:0000259" key="1">
    <source>
        <dbReference type="PROSITE" id="PS50060"/>
    </source>
</evidence>
<dbReference type="SUPFAM" id="SSF49899">
    <property type="entry name" value="Concanavalin A-like lectins/glucanases"/>
    <property type="match status" value="2"/>
</dbReference>
<dbReference type="Gene3D" id="2.60.120.200">
    <property type="match status" value="2"/>
</dbReference>
<dbReference type="GO" id="GO:0016020">
    <property type="term" value="C:membrane"/>
    <property type="evidence" value="ECO:0007669"/>
    <property type="project" value="InterPro"/>
</dbReference>
<evidence type="ECO:0000313" key="3">
    <source>
        <dbReference type="Proteomes" id="UP000324222"/>
    </source>
</evidence>
<dbReference type="Proteomes" id="UP000324222">
    <property type="component" value="Unassembled WGS sequence"/>
</dbReference>
<dbReference type="PANTHER" id="PTHR23282">
    <property type="entry name" value="APICAL ENDOSOMAL GLYCOPROTEIN PRECURSOR"/>
    <property type="match status" value="1"/>
</dbReference>
<comment type="caution">
    <text evidence="2">The sequence shown here is derived from an EMBL/GenBank/DDBJ whole genome shotgun (WGS) entry which is preliminary data.</text>
</comment>
<gene>
    <name evidence="2" type="primary">MLRP1_1</name>
    <name evidence="2" type="ORF">E2C01_051935</name>
</gene>
<name>A0A5B7GKD7_PORTR</name>
<reference evidence="2 3" key="1">
    <citation type="submission" date="2019-05" db="EMBL/GenBank/DDBJ databases">
        <title>Another draft genome of Portunus trituberculatus and its Hox gene families provides insights of decapod evolution.</title>
        <authorList>
            <person name="Jeong J.-H."/>
            <person name="Song I."/>
            <person name="Kim S."/>
            <person name="Choi T."/>
            <person name="Kim D."/>
            <person name="Ryu S."/>
            <person name="Kim W."/>
        </authorList>
    </citation>
    <scope>NUCLEOTIDE SEQUENCE [LARGE SCALE GENOMIC DNA]</scope>
    <source>
        <tissue evidence="2">Muscle</tissue>
    </source>
</reference>
<feature type="domain" description="MAM" evidence="1">
    <location>
        <begin position="55"/>
        <end position="135"/>
    </location>
</feature>
<dbReference type="EMBL" id="VSRR010015206">
    <property type="protein sequence ID" value="MPC57943.1"/>
    <property type="molecule type" value="Genomic_DNA"/>
</dbReference>
<dbReference type="AlphaFoldDB" id="A0A5B7GKD7"/>
<dbReference type="PANTHER" id="PTHR23282:SF101">
    <property type="entry name" value="MAM DOMAIN-CONTAINING PROTEIN"/>
    <property type="match status" value="1"/>
</dbReference>
<dbReference type="SMART" id="SM00137">
    <property type="entry name" value="MAM"/>
    <property type="match status" value="1"/>
</dbReference>
<evidence type="ECO:0000313" key="2">
    <source>
        <dbReference type="EMBL" id="MPC57943.1"/>
    </source>
</evidence>
<dbReference type="PROSITE" id="PS50060">
    <property type="entry name" value="MAM_2"/>
    <property type="match status" value="3"/>
</dbReference>
<keyword evidence="2" id="KW-0675">Receptor</keyword>
<dbReference type="InterPro" id="IPR013320">
    <property type="entry name" value="ConA-like_dom_sf"/>
</dbReference>
<dbReference type="InterPro" id="IPR000998">
    <property type="entry name" value="MAM_dom"/>
</dbReference>
<dbReference type="InterPro" id="IPR051560">
    <property type="entry name" value="MAM_domain-containing"/>
</dbReference>
<dbReference type="OrthoDB" id="6356184at2759"/>